<evidence type="ECO:0000256" key="4">
    <source>
        <dbReference type="ARBA" id="ARBA00022801"/>
    </source>
</evidence>
<dbReference type="GO" id="GO:0003678">
    <property type="term" value="F:DNA helicase activity"/>
    <property type="evidence" value="ECO:0007669"/>
    <property type="project" value="TreeGrafter"/>
</dbReference>
<comment type="similarity">
    <text evidence="9">In the N-terminal section; belongs to the UvrB family.</text>
</comment>
<evidence type="ECO:0000256" key="1">
    <source>
        <dbReference type="ARBA" id="ARBA00022490"/>
    </source>
</evidence>
<dbReference type="GO" id="GO:0016787">
    <property type="term" value="F:hydrolase activity"/>
    <property type="evidence" value="ECO:0007669"/>
    <property type="project" value="UniProtKB-KW"/>
</dbReference>
<keyword evidence="7 9" id="KW-0238">DNA-binding</keyword>
<evidence type="ECO:0000259" key="12">
    <source>
        <dbReference type="PROSITE" id="PS51194"/>
    </source>
</evidence>
<dbReference type="EC" id="3.6.4.-" evidence="9"/>
<sequence length="987" mass="110873">MTGGPLGQPMDTLLRTFYGHRLNLPQVGAAWLFAREAPPAVLLVPEERVRRYQDLSAFGVPVYVNPGLEALEEKALFVFSYGEALAPFPEDPEAWRLVLEVGRHYPREALLSRLLQMGYARDEDYRVLGEVLELGEVRLEFFGDELERLLVAGTERRRHVLLPKPGKAEGFQSHKIRHFPGPVYLDTPALAPKALWPLLEGRPLVALGSGVEFPPLELGVRPLPPYRGSLKALEKDLARWLGEGKRVHLFVGHARTLEYLRRRLAAFEPQVVERFPGPKGRLSLLPGAFEGGAEWGEHVLLTEALVFATGGVRARLRRGEGLTDPGALTPGDYLIHPEHGIGQFLGLETREVLGARRDYLVLRYKGEGRLYLPVEQLPLLRRHPGTTDDPPELSSLGKNEWQRAKERARKDVEELAARLLVLQAKRKATPGRAFPPLPDWDPLIGKGFPYELTPDQKRALEEVLRDLESPHPMDRLVSGDVGFGKTEVALRAAHRVVGHGAQVAFLVPTTLLAEQHGKTFRKRYQGLPVRVAVLSRFTPEKEEAEILKGLAEGGVDIVIGTHRLLQPDVRFRDLGLLIVDEEHRFGVAQKERIRELKAEVDTLYLSATPIPRTLYSALVGLKDLSSIQTPPPGRKPIRTFLAPFDPLLVREAILQELERGGKVFYVHDRVASIEARRRYLENLVPEARIGVVHGQMPEGLVEETMLLFAEGAYDVLLATTIIESGLDVPEANTILIERADRLGLATLYQLRGRVGRRDQEAYAYLFHPPRLTEAAEKRLNAIADLSDLGSGHLLAERDMEIRGVGNLLGPEQHGHIRALSLEVYTDLLEEAIRKLKGEAKEERPHVTLDLALSARLPAEYVGSLEARSRYYGRFAEARSLAELSRLVRELKERYGPLPEEAENFVNLARLRLVAERKGVVSLTEDLTHLQAVFGYWPLDYDARGLKGLPFRLEITQYPPGFRLEKKGLRPRDYPEALMETLFLFADR</sequence>
<gene>
    <name evidence="9" type="primary">mfd</name>
    <name evidence="13" type="ORF">A0O31_02242</name>
</gene>
<evidence type="ECO:0000256" key="6">
    <source>
        <dbReference type="ARBA" id="ARBA00022840"/>
    </source>
</evidence>
<dbReference type="PROSITE" id="PS51194">
    <property type="entry name" value="HELICASE_CTER"/>
    <property type="match status" value="1"/>
</dbReference>
<dbReference type="SMART" id="SM01058">
    <property type="entry name" value="CarD_TRCF"/>
    <property type="match status" value="1"/>
</dbReference>
<dbReference type="HAMAP" id="MF_00969">
    <property type="entry name" value="TRCF"/>
    <property type="match status" value="1"/>
</dbReference>
<dbReference type="Gene3D" id="2.40.10.170">
    <property type="match status" value="1"/>
</dbReference>
<dbReference type="InterPro" id="IPR011545">
    <property type="entry name" value="DEAD/DEAH_box_helicase_dom"/>
</dbReference>
<evidence type="ECO:0000259" key="11">
    <source>
        <dbReference type="PROSITE" id="PS51192"/>
    </source>
</evidence>
<evidence type="ECO:0000256" key="2">
    <source>
        <dbReference type="ARBA" id="ARBA00022741"/>
    </source>
</evidence>
<evidence type="ECO:0000256" key="10">
    <source>
        <dbReference type="SAM" id="Coils"/>
    </source>
</evidence>
<keyword evidence="3 9" id="KW-0227">DNA damage</keyword>
<dbReference type="InterPro" id="IPR027417">
    <property type="entry name" value="P-loop_NTPase"/>
</dbReference>
<dbReference type="GO" id="GO:0006355">
    <property type="term" value="P:regulation of DNA-templated transcription"/>
    <property type="evidence" value="ECO:0007669"/>
    <property type="project" value="UniProtKB-UniRule"/>
</dbReference>
<dbReference type="Proteomes" id="UP000182993">
    <property type="component" value="Chromosome"/>
</dbReference>
<dbReference type="SUPFAM" id="SSF141259">
    <property type="entry name" value="CarD-like"/>
    <property type="match status" value="1"/>
</dbReference>
<dbReference type="PANTHER" id="PTHR47964:SF1">
    <property type="entry name" value="ATP-DEPENDENT DNA HELICASE HOMOLOG RECG, CHLOROPLASTIC"/>
    <property type="match status" value="1"/>
</dbReference>
<dbReference type="GO" id="GO:0005524">
    <property type="term" value="F:ATP binding"/>
    <property type="evidence" value="ECO:0007669"/>
    <property type="project" value="UniProtKB-UniRule"/>
</dbReference>
<keyword evidence="1 9" id="KW-0963">Cytoplasm</keyword>
<reference evidence="14" key="1">
    <citation type="submission" date="2016-06" db="EMBL/GenBank/DDBJ databases">
        <title>Whole genome sequencing of Thermus brockianus strain GE-1.</title>
        <authorList>
            <person name="Schaefers C."/>
            <person name="Blank S."/>
            <person name="Wiebusch S."/>
            <person name="Elleuche S."/>
            <person name="Antranikian G."/>
        </authorList>
    </citation>
    <scope>NUCLEOTIDE SEQUENCE [LARGE SCALE GENOMIC DNA]</scope>
    <source>
        <strain evidence="14">GE-1</strain>
    </source>
</reference>
<dbReference type="InterPro" id="IPR005118">
    <property type="entry name" value="TRCF_C"/>
</dbReference>
<comment type="similarity">
    <text evidence="9">In the C-terminal section; belongs to the helicase family. RecG subfamily.</text>
</comment>
<dbReference type="PANTHER" id="PTHR47964">
    <property type="entry name" value="ATP-DEPENDENT DNA HELICASE HOMOLOG RECG, CHLOROPLASTIC"/>
    <property type="match status" value="1"/>
</dbReference>
<evidence type="ECO:0000256" key="8">
    <source>
        <dbReference type="ARBA" id="ARBA00023204"/>
    </source>
</evidence>
<dbReference type="Pfam" id="PF02559">
    <property type="entry name" value="CarD_TRCF_RID"/>
    <property type="match status" value="1"/>
</dbReference>
<comment type="function">
    <text evidence="9">Couples transcription and DNA repair by recognizing RNA polymerase (RNAP) stalled at DNA lesions. Mediates ATP-dependent release of RNAP and its truncated transcript from the DNA, and recruitment of nucleotide excision repair machinery to the damaged site.</text>
</comment>
<dbReference type="GO" id="GO:0005737">
    <property type="term" value="C:cytoplasm"/>
    <property type="evidence" value="ECO:0007669"/>
    <property type="project" value="UniProtKB-SubCell"/>
</dbReference>
<dbReference type="SMART" id="SM00487">
    <property type="entry name" value="DEXDc"/>
    <property type="match status" value="1"/>
</dbReference>
<keyword evidence="6 9" id="KW-0067">ATP-binding</keyword>
<dbReference type="Gene3D" id="3.90.1150.50">
    <property type="entry name" value="Transcription-repair-coupling factor, D7 domain"/>
    <property type="match status" value="1"/>
</dbReference>
<feature type="domain" description="Helicase ATP-binding" evidence="11">
    <location>
        <begin position="466"/>
        <end position="627"/>
    </location>
</feature>
<evidence type="ECO:0000256" key="7">
    <source>
        <dbReference type="ARBA" id="ARBA00023125"/>
    </source>
</evidence>
<dbReference type="Pfam" id="PF00270">
    <property type="entry name" value="DEAD"/>
    <property type="match status" value="1"/>
</dbReference>
<evidence type="ECO:0000313" key="14">
    <source>
        <dbReference type="Proteomes" id="UP000182993"/>
    </source>
</evidence>
<dbReference type="InterPro" id="IPR047112">
    <property type="entry name" value="RecG/Mfd"/>
</dbReference>
<evidence type="ECO:0000256" key="3">
    <source>
        <dbReference type="ARBA" id="ARBA00022763"/>
    </source>
</evidence>
<keyword evidence="5" id="KW-0347">Helicase</keyword>
<dbReference type="CDD" id="cd17991">
    <property type="entry name" value="DEXHc_TRCF"/>
    <property type="match status" value="1"/>
</dbReference>
<dbReference type="STRING" id="56956.A0O31_02242"/>
<dbReference type="Pfam" id="PF00271">
    <property type="entry name" value="Helicase_C"/>
    <property type="match status" value="1"/>
</dbReference>
<evidence type="ECO:0000256" key="5">
    <source>
        <dbReference type="ARBA" id="ARBA00022806"/>
    </source>
</evidence>
<dbReference type="NCBIfam" id="TIGR00580">
    <property type="entry name" value="mfd"/>
    <property type="match status" value="1"/>
</dbReference>
<feature type="coiled-coil region" evidence="10">
    <location>
        <begin position="398"/>
        <end position="425"/>
    </location>
</feature>
<dbReference type="SUPFAM" id="SSF143517">
    <property type="entry name" value="TRCF domain-like"/>
    <property type="match status" value="1"/>
</dbReference>
<feature type="domain" description="Helicase C-terminal" evidence="12">
    <location>
        <begin position="648"/>
        <end position="805"/>
    </location>
</feature>
<dbReference type="Gene3D" id="3.40.50.300">
    <property type="entry name" value="P-loop containing nucleotide triphosphate hydrolases"/>
    <property type="match status" value="2"/>
</dbReference>
<dbReference type="SUPFAM" id="SSF52540">
    <property type="entry name" value="P-loop containing nucleoside triphosphate hydrolases"/>
    <property type="match status" value="3"/>
</dbReference>
<dbReference type="InterPro" id="IPR001650">
    <property type="entry name" value="Helicase_C-like"/>
</dbReference>
<organism evidence="13 14">
    <name type="scientific">Thermus brockianus</name>
    <dbReference type="NCBI Taxonomy" id="56956"/>
    <lineage>
        <taxon>Bacteria</taxon>
        <taxon>Thermotogati</taxon>
        <taxon>Deinococcota</taxon>
        <taxon>Deinococci</taxon>
        <taxon>Thermales</taxon>
        <taxon>Thermaceae</taxon>
        <taxon>Thermus</taxon>
    </lineage>
</organism>
<dbReference type="AlphaFoldDB" id="A0A1J0LW62"/>
<evidence type="ECO:0000256" key="9">
    <source>
        <dbReference type="HAMAP-Rule" id="MF_00969"/>
    </source>
</evidence>
<dbReference type="InterPro" id="IPR004576">
    <property type="entry name" value="Mfd"/>
</dbReference>
<dbReference type="InterPro" id="IPR036101">
    <property type="entry name" value="CarD-like/TRCF_RID_sf"/>
</dbReference>
<keyword evidence="2 9" id="KW-0547">Nucleotide-binding</keyword>
<dbReference type="GO" id="GO:0000716">
    <property type="term" value="P:transcription-coupled nucleotide-excision repair, DNA damage recognition"/>
    <property type="evidence" value="ECO:0007669"/>
    <property type="project" value="UniProtKB-UniRule"/>
</dbReference>
<accession>A0A1J0LW62</accession>
<dbReference type="InterPro" id="IPR003711">
    <property type="entry name" value="CarD-like/TRCF_RID"/>
</dbReference>
<dbReference type="Pfam" id="PF03461">
    <property type="entry name" value="TRCF"/>
    <property type="match status" value="1"/>
</dbReference>
<name>A0A1J0LW62_THEBO</name>
<evidence type="ECO:0000313" key="13">
    <source>
        <dbReference type="EMBL" id="APD10276.1"/>
    </source>
</evidence>
<dbReference type="GO" id="GO:0003684">
    <property type="term" value="F:damaged DNA binding"/>
    <property type="evidence" value="ECO:0007669"/>
    <property type="project" value="InterPro"/>
</dbReference>
<keyword evidence="4 9" id="KW-0378">Hydrolase</keyword>
<dbReference type="SMART" id="SM00490">
    <property type="entry name" value="HELICc"/>
    <property type="match status" value="1"/>
</dbReference>
<proteinExistence type="inferred from homology"/>
<dbReference type="EMBL" id="CP016312">
    <property type="protein sequence ID" value="APD10276.1"/>
    <property type="molecule type" value="Genomic_DNA"/>
</dbReference>
<dbReference type="InterPro" id="IPR014001">
    <property type="entry name" value="Helicase_ATP-bd"/>
</dbReference>
<comment type="subcellular location">
    <subcellularLocation>
        <location evidence="9">Cytoplasm</location>
    </subcellularLocation>
</comment>
<dbReference type="SMART" id="SM00982">
    <property type="entry name" value="TRCF"/>
    <property type="match status" value="1"/>
</dbReference>
<dbReference type="InterPro" id="IPR037235">
    <property type="entry name" value="TRCF-like_C_D7"/>
</dbReference>
<protein>
    <recommendedName>
        <fullName evidence="9">Transcription-repair-coupling factor</fullName>
        <shortName evidence="9">TRCF</shortName>
        <ecNumber evidence="9">3.6.4.-</ecNumber>
    </recommendedName>
</protein>
<dbReference type="KEGG" id="tbc:A0O31_02242"/>
<keyword evidence="10" id="KW-0175">Coiled coil</keyword>
<dbReference type="PROSITE" id="PS51192">
    <property type="entry name" value="HELICASE_ATP_BIND_1"/>
    <property type="match status" value="1"/>
</dbReference>
<keyword evidence="8 9" id="KW-0234">DNA repair</keyword>